<organism evidence="2 3">
    <name type="scientific">Mangrovactinospora gilvigrisea</name>
    <dbReference type="NCBI Taxonomy" id="1428644"/>
    <lineage>
        <taxon>Bacteria</taxon>
        <taxon>Bacillati</taxon>
        <taxon>Actinomycetota</taxon>
        <taxon>Actinomycetes</taxon>
        <taxon>Kitasatosporales</taxon>
        <taxon>Streptomycetaceae</taxon>
        <taxon>Mangrovactinospora</taxon>
    </lineage>
</organism>
<dbReference type="Gene3D" id="3.90.1200.10">
    <property type="match status" value="1"/>
</dbReference>
<dbReference type="STRING" id="1428644.BIV57_19785"/>
<dbReference type="Pfam" id="PF01636">
    <property type="entry name" value="APH"/>
    <property type="match status" value="1"/>
</dbReference>
<accession>A0A1J7BAU0</accession>
<evidence type="ECO:0000313" key="2">
    <source>
        <dbReference type="EMBL" id="OIV35771.1"/>
    </source>
</evidence>
<comment type="caution">
    <text evidence="2">The sequence shown here is derived from an EMBL/GenBank/DDBJ whole genome shotgun (WGS) entry which is preliminary data.</text>
</comment>
<dbReference type="EMBL" id="MLCF01000131">
    <property type="protein sequence ID" value="OIV35771.1"/>
    <property type="molecule type" value="Genomic_DNA"/>
</dbReference>
<dbReference type="InterPro" id="IPR002575">
    <property type="entry name" value="Aminoglycoside_PTrfase"/>
</dbReference>
<name>A0A1J7BAU0_9ACTN</name>
<dbReference type="PANTHER" id="PTHR21310">
    <property type="entry name" value="AMINOGLYCOSIDE PHOSPHOTRANSFERASE-RELATED-RELATED"/>
    <property type="match status" value="1"/>
</dbReference>
<dbReference type="PANTHER" id="PTHR21310:SF15">
    <property type="entry name" value="AMINOGLYCOSIDE PHOSPHOTRANSFERASE DOMAIN-CONTAINING PROTEIN"/>
    <property type="match status" value="1"/>
</dbReference>
<evidence type="ECO:0000313" key="3">
    <source>
        <dbReference type="Proteomes" id="UP000243342"/>
    </source>
</evidence>
<keyword evidence="3" id="KW-1185">Reference proteome</keyword>
<protein>
    <recommendedName>
        <fullName evidence="1">Aminoglycoside phosphotransferase domain-containing protein</fullName>
    </recommendedName>
</protein>
<proteinExistence type="predicted"/>
<dbReference type="InterPro" id="IPR011009">
    <property type="entry name" value="Kinase-like_dom_sf"/>
</dbReference>
<evidence type="ECO:0000259" key="1">
    <source>
        <dbReference type="Pfam" id="PF01636"/>
    </source>
</evidence>
<dbReference type="Proteomes" id="UP000243342">
    <property type="component" value="Unassembled WGS sequence"/>
</dbReference>
<dbReference type="OrthoDB" id="3806873at2"/>
<sequence length="307" mass="31677">MVQMEDAEVAARWGPDAVAAPVQGAANRVWFVGGGQLVLRVARPGCEADLRKEAAVIPAAVAAGVRTPDLVEAGELADGRPFLVVRRAHGAEPALPVRAQGDPAGAVFRSVGRELALVHAKVGPVPGVPGFEEGDGPRADTAALVAAGWIGSGAGGWLDAWFARLEEWAAPTRGPGPVLVHGDASPQNLLADPATGALTALLDWGDAELADPAVDFAKVPLRAVPYVLDGYLGERAGDPELVRSWAARVLGRQLHWALGRLAGGSPVLGASWWSAEPGSRLLEVLRFFADAGPLPPGWAGLTPCTGS</sequence>
<gene>
    <name evidence="2" type="ORF">BIV57_19785</name>
</gene>
<reference evidence="2 3" key="1">
    <citation type="submission" date="2016-10" db="EMBL/GenBank/DDBJ databases">
        <title>Genome sequence of Streptomyces gilvigriseus MUSC 26.</title>
        <authorList>
            <person name="Lee L.-H."/>
            <person name="Ser H.-L."/>
        </authorList>
    </citation>
    <scope>NUCLEOTIDE SEQUENCE [LARGE SCALE GENOMIC DNA]</scope>
    <source>
        <strain evidence="2 3">MUSC 26</strain>
    </source>
</reference>
<dbReference type="InterPro" id="IPR051678">
    <property type="entry name" value="AGP_Transferase"/>
</dbReference>
<dbReference type="SUPFAM" id="SSF56112">
    <property type="entry name" value="Protein kinase-like (PK-like)"/>
    <property type="match status" value="1"/>
</dbReference>
<feature type="domain" description="Aminoglycoside phosphotransferase" evidence="1">
    <location>
        <begin position="23"/>
        <end position="220"/>
    </location>
</feature>
<dbReference type="AlphaFoldDB" id="A0A1J7BAU0"/>